<dbReference type="Proteomes" id="UP001174934">
    <property type="component" value="Unassembled WGS sequence"/>
</dbReference>
<sequence>MGRGGWTRVVERLSASALPPASRILCKCMGVWVSGTLGIGPRVDEFCPVINAMSACRLAAGLGCHLRTIASQYTHTQI</sequence>
<protein>
    <submittedName>
        <fullName evidence="1">Uncharacterized protein</fullName>
    </submittedName>
</protein>
<comment type="caution">
    <text evidence="1">The sequence shown here is derived from an EMBL/GenBank/DDBJ whole genome shotgun (WGS) entry which is preliminary data.</text>
</comment>
<accession>A0AA39WUF1</accession>
<reference evidence="1" key="1">
    <citation type="submission" date="2023-06" db="EMBL/GenBank/DDBJ databases">
        <title>Genome-scale phylogeny and comparative genomics of the fungal order Sordariales.</title>
        <authorList>
            <consortium name="Lawrence Berkeley National Laboratory"/>
            <person name="Hensen N."/>
            <person name="Bonometti L."/>
            <person name="Westerberg I."/>
            <person name="Brannstrom I.O."/>
            <person name="Guillou S."/>
            <person name="Cros-Aarteil S."/>
            <person name="Calhoun S."/>
            <person name="Haridas S."/>
            <person name="Kuo A."/>
            <person name="Mondo S."/>
            <person name="Pangilinan J."/>
            <person name="Riley R."/>
            <person name="LaButti K."/>
            <person name="Andreopoulos B."/>
            <person name="Lipzen A."/>
            <person name="Chen C."/>
            <person name="Yanf M."/>
            <person name="Daum C."/>
            <person name="Ng V."/>
            <person name="Clum A."/>
            <person name="Steindorff A."/>
            <person name="Ohm R."/>
            <person name="Martin F."/>
            <person name="Silar P."/>
            <person name="Natvig D."/>
            <person name="Lalanne C."/>
            <person name="Gautier V."/>
            <person name="Ament-velasquez S.L."/>
            <person name="Kruys A."/>
            <person name="Hutchinson M.I."/>
            <person name="Powell A.J."/>
            <person name="Barry K."/>
            <person name="Miller A.N."/>
            <person name="Grigoriev I.V."/>
            <person name="Debuchy R."/>
            <person name="Gladieux P."/>
            <person name="Thoren M.H."/>
            <person name="Johannesson H."/>
        </authorList>
    </citation>
    <scope>NUCLEOTIDE SEQUENCE</scope>
    <source>
        <strain evidence="1">SMH3391-2</strain>
    </source>
</reference>
<name>A0AA39WUF1_9PEZI</name>
<keyword evidence="2" id="KW-1185">Reference proteome</keyword>
<evidence type="ECO:0000313" key="1">
    <source>
        <dbReference type="EMBL" id="KAK0621525.1"/>
    </source>
</evidence>
<evidence type="ECO:0000313" key="2">
    <source>
        <dbReference type="Proteomes" id="UP001174934"/>
    </source>
</evidence>
<dbReference type="AlphaFoldDB" id="A0AA39WUF1"/>
<gene>
    <name evidence="1" type="ORF">B0T17DRAFT_534330</name>
</gene>
<proteinExistence type="predicted"/>
<organism evidence="1 2">
    <name type="scientific">Bombardia bombarda</name>
    <dbReference type="NCBI Taxonomy" id="252184"/>
    <lineage>
        <taxon>Eukaryota</taxon>
        <taxon>Fungi</taxon>
        <taxon>Dikarya</taxon>
        <taxon>Ascomycota</taxon>
        <taxon>Pezizomycotina</taxon>
        <taxon>Sordariomycetes</taxon>
        <taxon>Sordariomycetidae</taxon>
        <taxon>Sordariales</taxon>
        <taxon>Lasiosphaeriaceae</taxon>
        <taxon>Bombardia</taxon>
    </lineage>
</organism>
<dbReference type="EMBL" id="JAULSR010000004">
    <property type="protein sequence ID" value="KAK0621525.1"/>
    <property type="molecule type" value="Genomic_DNA"/>
</dbReference>